<evidence type="ECO:0000256" key="4">
    <source>
        <dbReference type="ARBA" id="ARBA00017099"/>
    </source>
</evidence>
<dbReference type="PANTHER" id="PTHR10491:SF4">
    <property type="entry name" value="METHIONINE ADENOSYLTRANSFERASE 2 SUBUNIT BETA"/>
    <property type="match status" value="1"/>
</dbReference>
<dbReference type="InterPro" id="IPR005913">
    <property type="entry name" value="dTDP_dehydrorham_reduct"/>
</dbReference>
<dbReference type="Proteomes" id="UP000679220">
    <property type="component" value="Unassembled WGS sequence"/>
</dbReference>
<protein>
    <recommendedName>
        <fullName evidence="4 6">dTDP-4-dehydrorhamnose reductase</fullName>
        <ecNumber evidence="3 6">1.1.1.133</ecNumber>
    </recommendedName>
</protein>
<reference evidence="8" key="1">
    <citation type="journal article" date="2018" name="Int. J. Syst. Evol. Microbiol.">
        <title>Carboxylicivirga sediminis sp. nov., isolated from coastal sediment.</title>
        <authorList>
            <person name="Wang F.Q."/>
            <person name="Ren L.H."/>
            <person name="Zou R.J."/>
            <person name="Sun Y.Z."/>
            <person name="Liu X.J."/>
            <person name="Jiang F."/>
            <person name="Liu L.J."/>
        </authorList>
    </citation>
    <scope>NUCLEOTIDE SEQUENCE</scope>
    <source>
        <strain evidence="8">JR1</strain>
    </source>
</reference>
<comment type="function">
    <text evidence="6">Catalyzes the reduction of dTDP-6-deoxy-L-lyxo-4-hexulose to yield dTDP-L-rhamnose.</text>
</comment>
<comment type="catalytic activity">
    <reaction evidence="5">
        <text>dTDP-beta-L-rhamnose + NADP(+) = dTDP-4-dehydro-beta-L-rhamnose + NADPH + H(+)</text>
        <dbReference type="Rhea" id="RHEA:21796"/>
        <dbReference type="ChEBI" id="CHEBI:15378"/>
        <dbReference type="ChEBI" id="CHEBI:57510"/>
        <dbReference type="ChEBI" id="CHEBI:57783"/>
        <dbReference type="ChEBI" id="CHEBI:58349"/>
        <dbReference type="ChEBI" id="CHEBI:62830"/>
        <dbReference type="EC" id="1.1.1.133"/>
    </reaction>
</comment>
<proteinExistence type="inferred from homology"/>
<dbReference type="EMBL" id="JAGTAR010000008">
    <property type="protein sequence ID" value="MBR8535291.1"/>
    <property type="molecule type" value="Genomic_DNA"/>
</dbReference>
<comment type="similarity">
    <text evidence="2 6">Belongs to the dTDP-4-dehydrorhamnose reductase family.</text>
</comment>
<comment type="pathway">
    <text evidence="1 6">Carbohydrate biosynthesis; dTDP-L-rhamnose biosynthesis.</text>
</comment>
<dbReference type="InterPro" id="IPR029903">
    <property type="entry name" value="RmlD-like-bd"/>
</dbReference>
<dbReference type="Pfam" id="PF04321">
    <property type="entry name" value="RmlD_sub_bind"/>
    <property type="match status" value="1"/>
</dbReference>
<evidence type="ECO:0000259" key="7">
    <source>
        <dbReference type="Pfam" id="PF04321"/>
    </source>
</evidence>
<evidence type="ECO:0000256" key="2">
    <source>
        <dbReference type="ARBA" id="ARBA00010944"/>
    </source>
</evidence>
<evidence type="ECO:0000313" key="9">
    <source>
        <dbReference type="Proteomes" id="UP000679220"/>
    </source>
</evidence>
<dbReference type="EC" id="1.1.1.133" evidence="3 6"/>
<gene>
    <name evidence="8" type="primary">rfbD</name>
    <name evidence="8" type="ORF">KDU71_06950</name>
</gene>
<dbReference type="InterPro" id="IPR036291">
    <property type="entry name" value="NAD(P)-bd_dom_sf"/>
</dbReference>
<name>A0A941IVR1_9BACT</name>
<dbReference type="SUPFAM" id="SSF51735">
    <property type="entry name" value="NAD(P)-binding Rossmann-fold domains"/>
    <property type="match status" value="1"/>
</dbReference>
<dbReference type="GO" id="GO:0005829">
    <property type="term" value="C:cytosol"/>
    <property type="evidence" value="ECO:0007669"/>
    <property type="project" value="TreeGrafter"/>
</dbReference>
<organism evidence="8 9">
    <name type="scientific">Carboxylicivirga sediminis</name>
    <dbReference type="NCBI Taxonomy" id="2006564"/>
    <lineage>
        <taxon>Bacteria</taxon>
        <taxon>Pseudomonadati</taxon>
        <taxon>Bacteroidota</taxon>
        <taxon>Bacteroidia</taxon>
        <taxon>Marinilabiliales</taxon>
        <taxon>Marinilabiliaceae</taxon>
        <taxon>Carboxylicivirga</taxon>
    </lineage>
</organism>
<evidence type="ECO:0000256" key="6">
    <source>
        <dbReference type="RuleBase" id="RU364082"/>
    </source>
</evidence>
<dbReference type="Gene3D" id="3.90.25.10">
    <property type="entry name" value="UDP-galactose 4-epimerase, domain 1"/>
    <property type="match status" value="1"/>
</dbReference>
<dbReference type="GO" id="GO:0019305">
    <property type="term" value="P:dTDP-rhamnose biosynthetic process"/>
    <property type="evidence" value="ECO:0007669"/>
    <property type="project" value="TreeGrafter"/>
</dbReference>
<feature type="domain" description="RmlD-like substrate binding" evidence="7">
    <location>
        <begin position="3"/>
        <end position="288"/>
    </location>
</feature>
<dbReference type="AlphaFoldDB" id="A0A941IVR1"/>
<dbReference type="RefSeq" id="WP_212189195.1">
    <property type="nucleotide sequence ID" value="NZ_JAGTAR010000008.1"/>
</dbReference>
<accession>A0A941IVR1</accession>
<keyword evidence="6 8" id="KW-0560">Oxidoreductase</keyword>
<evidence type="ECO:0000256" key="1">
    <source>
        <dbReference type="ARBA" id="ARBA00004781"/>
    </source>
</evidence>
<keyword evidence="6" id="KW-0521">NADP</keyword>
<sequence length="290" mass="32626">MIQILVIGSEGQLGQEIQNRCASVKDSQFTFTSLETLDVTDSTKLTDTIRKQPYKYIINCTAYTAVDKAESETELAQAINADALKIIGQASASIKAKVLHVSTDYVFNGTNYKPYTEDDDTCPASVYGKTKLDGEQNLIQYNPDSIVLRTSWLYSTYGNNFVKTMIRLGQERDELNVIFDQIGTPTYAGDLADTILHIIRCDLEESIAFQPGIYHYSNEGVASWYDFTLAIHQQLGITCEISPIESKDYPTPAPRPHYSVLNKTKIKDIYQLNIPYWKDSLNKCLNQLNA</sequence>
<comment type="caution">
    <text evidence="8">The sequence shown here is derived from an EMBL/GenBank/DDBJ whole genome shotgun (WGS) entry which is preliminary data.</text>
</comment>
<dbReference type="CDD" id="cd05254">
    <property type="entry name" value="dTDP_HR_like_SDR_e"/>
    <property type="match status" value="1"/>
</dbReference>
<dbReference type="NCBIfam" id="TIGR01214">
    <property type="entry name" value="rmlD"/>
    <property type="match status" value="1"/>
</dbReference>
<evidence type="ECO:0000256" key="3">
    <source>
        <dbReference type="ARBA" id="ARBA00012929"/>
    </source>
</evidence>
<keyword evidence="9" id="KW-1185">Reference proteome</keyword>
<dbReference type="GO" id="GO:0008831">
    <property type="term" value="F:dTDP-4-dehydrorhamnose reductase activity"/>
    <property type="evidence" value="ECO:0007669"/>
    <property type="project" value="UniProtKB-EC"/>
</dbReference>
<dbReference type="Gene3D" id="3.40.50.720">
    <property type="entry name" value="NAD(P)-binding Rossmann-like Domain"/>
    <property type="match status" value="1"/>
</dbReference>
<evidence type="ECO:0000256" key="5">
    <source>
        <dbReference type="ARBA" id="ARBA00048200"/>
    </source>
</evidence>
<evidence type="ECO:0000313" key="8">
    <source>
        <dbReference type="EMBL" id="MBR8535291.1"/>
    </source>
</evidence>
<reference evidence="8" key="2">
    <citation type="submission" date="2021-04" db="EMBL/GenBank/DDBJ databases">
        <authorList>
            <person name="Zhang T."/>
            <person name="Zhang Y."/>
            <person name="Lu D."/>
            <person name="Zuo D."/>
            <person name="Du Z."/>
        </authorList>
    </citation>
    <scope>NUCLEOTIDE SEQUENCE</scope>
    <source>
        <strain evidence="8">JR1</strain>
    </source>
</reference>
<dbReference type="PANTHER" id="PTHR10491">
    <property type="entry name" value="DTDP-4-DEHYDRORHAMNOSE REDUCTASE"/>
    <property type="match status" value="1"/>
</dbReference>